<dbReference type="InterPro" id="IPR048633">
    <property type="entry name" value="ITGAX-like_Ig_3"/>
</dbReference>
<dbReference type="GO" id="GO:0007229">
    <property type="term" value="P:integrin-mediated signaling pathway"/>
    <property type="evidence" value="ECO:0007669"/>
    <property type="project" value="UniProtKB-KW"/>
</dbReference>
<evidence type="ECO:0000256" key="2">
    <source>
        <dbReference type="ARBA" id="ARBA00008054"/>
    </source>
</evidence>
<feature type="transmembrane region" description="Helical" evidence="16">
    <location>
        <begin position="1115"/>
        <end position="1137"/>
    </location>
</feature>
<dbReference type="GO" id="GO:0008305">
    <property type="term" value="C:integrin complex"/>
    <property type="evidence" value="ECO:0007669"/>
    <property type="project" value="InterPro"/>
</dbReference>
<dbReference type="GO" id="GO:0007160">
    <property type="term" value="P:cell-matrix adhesion"/>
    <property type="evidence" value="ECO:0007669"/>
    <property type="project" value="TreeGrafter"/>
</dbReference>
<dbReference type="InterPro" id="IPR018184">
    <property type="entry name" value="Integrin_alpha_C_CS"/>
</dbReference>
<evidence type="ECO:0000256" key="15">
    <source>
        <dbReference type="PROSITE-ProRule" id="PRU00803"/>
    </source>
</evidence>
<proteinExistence type="inferred from homology"/>
<dbReference type="SMART" id="SM00191">
    <property type="entry name" value="Int_alpha"/>
    <property type="match status" value="4"/>
</dbReference>
<keyword evidence="20" id="KW-1185">Reference proteome</keyword>
<feature type="region of interest" description="Disordered" evidence="17">
    <location>
        <begin position="1149"/>
        <end position="1191"/>
    </location>
</feature>
<dbReference type="Gene3D" id="2.60.40.1530">
    <property type="entry name" value="ntegrin, alpha v. Chain A, domain 4"/>
    <property type="match status" value="1"/>
</dbReference>
<dbReference type="Gene3D" id="2.60.40.1460">
    <property type="entry name" value="Integrin domains. Chain A, domain 2"/>
    <property type="match status" value="1"/>
</dbReference>
<comment type="similarity">
    <text evidence="2 16">Belongs to the integrin alpha chain family.</text>
</comment>
<evidence type="ECO:0000256" key="5">
    <source>
        <dbReference type="ARBA" id="ARBA00022729"/>
    </source>
</evidence>
<evidence type="ECO:0000313" key="20">
    <source>
        <dbReference type="Proteomes" id="UP000005226"/>
    </source>
</evidence>
<dbReference type="InterPro" id="IPR028994">
    <property type="entry name" value="Integrin_alpha_N"/>
</dbReference>
<dbReference type="AlphaFoldDB" id="A0A674NXQ6"/>
<dbReference type="GO" id="GO:0046872">
    <property type="term" value="F:metal ion binding"/>
    <property type="evidence" value="ECO:0007669"/>
    <property type="project" value="UniProtKB-KW"/>
</dbReference>
<keyword evidence="13 16" id="KW-0675">Receptor</keyword>
<keyword evidence="4" id="KW-0479">Metal-binding</keyword>
<dbReference type="Proteomes" id="UP000005226">
    <property type="component" value="Chromosome 17"/>
</dbReference>
<dbReference type="InParanoid" id="A0A674NXQ6"/>
<protein>
    <submittedName>
        <fullName evidence="19">Integrin alpha-M-like</fullName>
    </submittedName>
</protein>
<dbReference type="InterPro" id="IPR032695">
    <property type="entry name" value="Integrin_dom_sf"/>
</dbReference>
<reference evidence="19" key="3">
    <citation type="submission" date="2025-09" db="UniProtKB">
        <authorList>
            <consortium name="Ensembl"/>
        </authorList>
    </citation>
    <scope>IDENTIFICATION</scope>
</reference>
<dbReference type="PROSITE" id="PS50234">
    <property type="entry name" value="VWFA"/>
    <property type="match status" value="1"/>
</dbReference>
<evidence type="ECO:0000256" key="8">
    <source>
        <dbReference type="ARBA" id="ARBA00022889"/>
    </source>
</evidence>
<dbReference type="SUPFAM" id="SSF69179">
    <property type="entry name" value="Integrin domains"/>
    <property type="match status" value="2"/>
</dbReference>
<comment type="subcellular location">
    <subcellularLocation>
        <location evidence="1 16">Membrane</location>
        <topology evidence="1 16">Single-pass type I membrane protein</topology>
    </subcellularLocation>
</comment>
<evidence type="ECO:0000256" key="12">
    <source>
        <dbReference type="ARBA" id="ARBA00023157"/>
    </source>
</evidence>
<dbReference type="Gene3D" id="1.20.5.930">
    <property type="entry name" value="Bicelle-embedded integrin alpha(iib) transmembrane segment"/>
    <property type="match status" value="1"/>
</dbReference>
<name>A0A674NXQ6_TAKRU</name>
<evidence type="ECO:0000256" key="9">
    <source>
        <dbReference type="ARBA" id="ARBA00022989"/>
    </source>
</evidence>
<evidence type="ECO:0000256" key="11">
    <source>
        <dbReference type="ARBA" id="ARBA00023136"/>
    </source>
</evidence>
<evidence type="ECO:0000259" key="18">
    <source>
        <dbReference type="PROSITE" id="PS50234"/>
    </source>
</evidence>
<dbReference type="Pfam" id="PF00092">
    <property type="entry name" value="VWA"/>
    <property type="match status" value="1"/>
</dbReference>
<dbReference type="SUPFAM" id="SSF53300">
    <property type="entry name" value="vWA-like"/>
    <property type="match status" value="1"/>
</dbReference>
<dbReference type="PANTHER" id="PTHR23220:SF84">
    <property type="entry name" value="INTEGRIN ALPHA-L"/>
    <property type="match status" value="1"/>
</dbReference>
<dbReference type="PROSITE" id="PS00242">
    <property type="entry name" value="INTEGRIN_ALPHA"/>
    <property type="match status" value="1"/>
</dbReference>
<dbReference type="InterPro" id="IPR013649">
    <property type="entry name" value="Integrin_alpha_Ig-like_1"/>
</dbReference>
<dbReference type="SMART" id="SM00327">
    <property type="entry name" value="VWA"/>
    <property type="match status" value="1"/>
</dbReference>
<dbReference type="PRINTS" id="PR01185">
    <property type="entry name" value="INTEGRINA"/>
</dbReference>
<evidence type="ECO:0000256" key="14">
    <source>
        <dbReference type="ARBA" id="ARBA00023180"/>
    </source>
</evidence>
<keyword evidence="10 16" id="KW-0401">Integrin</keyword>
<organism evidence="19 20">
    <name type="scientific">Takifugu rubripes</name>
    <name type="common">Japanese pufferfish</name>
    <name type="synonym">Fugu rubripes</name>
    <dbReference type="NCBI Taxonomy" id="31033"/>
    <lineage>
        <taxon>Eukaryota</taxon>
        <taxon>Metazoa</taxon>
        <taxon>Chordata</taxon>
        <taxon>Craniata</taxon>
        <taxon>Vertebrata</taxon>
        <taxon>Euteleostomi</taxon>
        <taxon>Actinopterygii</taxon>
        <taxon>Neopterygii</taxon>
        <taxon>Teleostei</taxon>
        <taxon>Neoteleostei</taxon>
        <taxon>Acanthomorphata</taxon>
        <taxon>Eupercaria</taxon>
        <taxon>Tetraodontiformes</taxon>
        <taxon>Tetradontoidea</taxon>
        <taxon>Tetraodontidae</taxon>
        <taxon>Takifugu</taxon>
    </lineage>
</organism>
<feature type="repeat" description="FG-GAP" evidence="15">
    <location>
        <begin position="535"/>
        <end position="591"/>
    </location>
</feature>
<dbReference type="Pfam" id="PF20805">
    <property type="entry name" value="Integrin_A_Ig_2"/>
    <property type="match status" value="1"/>
</dbReference>
<feature type="domain" description="VWFA" evidence="18">
    <location>
        <begin position="191"/>
        <end position="361"/>
    </location>
</feature>
<evidence type="ECO:0000256" key="4">
    <source>
        <dbReference type="ARBA" id="ARBA00022723"/>
    </source>
</evidence>
<evidence type="ECO:0000256" key="17">
    <source>
        <dbReference type="SAM" id="MobiDB-lite"/>
    </source>
</evidence>
<dbReference type="InterPro" id="IPR013519">
    <property type="entry name" value="Int_alpha_beta-p"/>
</dbReference>
<evidence type="ECO:0000256" key="3">
    <source>
        <dbReference type="ARBA" id="ARBA00022692"/>
    </source>
</evidence>
<sequence length="1191" mass="132471">MISAQVQVLHPVSEEIQEVLCSSSRLSSSPGAKMALLPHLFLHSFLLGLGIRVSLTFNIDLTNPNVYDGERDHFFGYKVLQFTSGESKGIFVSAPLNGSGAICKLGRSRASECFTRQEILFKNQTFPVRNLGLSIIKGSDPSTFTACSPSLAHGCNDNSYLNSVCFPLPAQAQQPRALMPAFQDCTKKQVDLVFLFDGSLSMTEDEFQENKKFIKNIMVSLKNTSFKFAAVQFSNWSSKVFDFNEYEDGSAEKALDKEPHMKSLTNTHKALQFVLEKLFENKTAGVSPDSTKVLVLITDGDPSDPDNDIISQYDEKNIIRFVIGVKQADITKFRAIASEPKDKNAFKIEKYGNLTEILENFQKRIFKMEGTRTSQAGDLKNEMAQTGFSGVSHNDTLILGSVGSYSWKGSLHELRGQKTTQIDDPDMQMDSYLGYAVSVGERNNAVVYFAGAPRSEHVGQVVLFKNDGMNWTVAQKIRGNQIGSYFGAELCSLDVDSDGNTEFLLVGAPLFYQPQEKREGQIHVYRLTKEMKLQSEQNVNALSMGRFGSSITSVADLNGDGLRDVAVGAPLEDDNRGAVYIYLGDGQKGIRSTFSQRIQNIQPKWRFFGQAIDGGIDLGADGLPDIVIGSQGAVVVLRSKPVFNVSARLYFDPKTISIENIDCVSATDKTFQMGELVACFHMAEATKSVAGSLKSGLNISCFINVDPLRQMSRGFFNETGSKARNHTATHELLDIENCFTYRIYMTECVRDTLSPIGINFTFSQVNGESSQAVLNVDSRRQLHIEVPFEKQCRKNDSCVAELDVDFTFMTQTLLVSEDSYFNLSLKLANSGDDSYNTSLTIFYPLGLSFSRMTQQTRSTQYICLDQEGVIDRTTCSISLPVYRSRSVAAFNASFRIMTDEKWNDTVSLTVAGASDNANPNRSSSVTKSIPVQFQIKMAITVKEDSVSYLNFSTDDTAPKRINMIFKLDNPGWKAFPVNVSFTFPLKLENNFEMENYQVFVQQNKTECTNRADMKTEQRCPDNSCGLLVCESFILDKESATEFRLSGDVHFRDLRQQAGNLNFLTRFTGNFTEVKFRSFIHVKYDTHRYVLDSSSQKAVSQQAEVQVELMVPPDQVVIIVTGASLGLLLLIIITLVMWKLGFFKRKTLYEDQSSPAGSQGGTEEKEEAPSEEKVLVSADTKLPSSEPIASEQ</sequence>
<evidence type="ECO:0000256" key="13">
    <source>
        <dbReference type="ARBA" id="ARBA00023170"/>
    </source>
</evidence>
<dbReference type="Gene3D" id="2.130.10.130">
    <property type="entry name" value="Integrin alpha, N-terminal"/>
    <property type="match status" value="1"/>
</dbReference>
<dbReference type="PANTHER" id="PTHR23220">
    <property type="entry name" value="INTEGRIN ALPHA"/>
    <property type="match status" value="1"/>
</dbReference>
<dbReference type="PROSITE" id="PS51470">
    <property type="entry name" value="FG_GAP"/>
    <property type="match status" value="3"/>
</dbReference>
<dbReference type="GO" id="GO:0005178">
    <property type="term" value="F:integrin binding"/>
    <property type="evidence" value="ECO:0007669"/>
    <property type="project" value="TreeGrafter"/>
</dbReference>
<evidence type="ECO:0000256" key="10">
    <source>
        <dbReference type="ARBA" id="ARBA00023037"/>
    </source>
</evidence>
<dbReference type="Pfam" id="PF08441">
    <property type="entry name" value="Integrin_A_Ig_1"/>
    <property type="match status" value="1"/>
</dbReference>
<reference evidence="19" key="2">
    <citation type="submission" date="2025-08" db="UniProtKB">
        <authorList>
            <consortium name="Ensembl"/>
        </authorList>
    </citation>
    <scope>IDENTIFICATION</scope>
</reference>
<keyword evidence="12" id="KW-1015">Disulfide bond</keyword>
<dbReference type="GO" id="GO:0009897">
    <property type="term" value="C:external side of plasma membrane"/>
    <property type="evidence" value="ECO:0007669"/>
    <property type="project" value="TreeGrafter"/>
</dbReference>
<keyword evidence="9 16" id="KW-1133">Transmembrane helix</keyword>
<dbReference type="GO" id="GO:0098609">
    <property type="term" value="P:cell-cell adhesion"/>
    <property type="evidence" value="ECO:0007669"/>
    <property type="project" value="TreeGrafter"/>
</dbReference>
<evidence type="ECO:0000256" key="16">
    <source>
        <dbReference type="RuleBase" id="RU003762"/>
    </source>
</evidence>
<evidence type="ECO:0000256" key="6">
    <source>
        <dbReference type="ARBA" id="ARBA00022737"/>
    </source>
</evidence>
<dbReference type="InterPro" id="IPR002035">
    <property type="entry name" value="VWF_A"/>
</dbReference>
<dbReference type="GeneTree" id="ENSGT00940000154838"/>
<accession>A0A674NXQ6</accession>
<dbReference type="InterPro" id="IPR013517">
    <property type="entry name" value="FG-GAP"/>
</dbReference>
<dbReference type="SUPFAM" id="SSF69318">
    <property type="entry name" value="Integrin alpha N-terminal domain"/>
    <property type="match status" value="1"/>
</dbReference>
<keyword evidence="7" id="KW-0106">Calcium</keyword>
<dbReference type="PRINTS" id="PR00453">
    <property type="entry name" value="VWFADOMAIN"/>
</dbReference>
<feature type="repeat" description="FG-GAP" evidence="15">
    <location>
        <begin position="596"/>
        <end position="654"/>
    </location>
</feature>
<dbReference type="InterPro" id="IPR000413">
    <property type="entry name" value="Integrin_alpha"/>
</dbReference>
<dbReference type="Pfam" id="PF21520">
    <property type="entry name" value="ITGAX-like_Ig_3"/>
    <property type="match status" value="1"/>
</dbReference>
<dbReference type="Gene3D" id="3.40.50.410">
    <property type="entry name" value="von Willebrand factor, type A domain"/>
    <property type="match status" value="1"/>
</dbReference>
<dbReference type="OMA" id="TVCFQLK"/>
<keyword evidence="3 16" id="KW-0812">Transmembrane</keyword>
<keyword evidence="8 16" id="KW-0130">Cell adhesion</keyword>
<feature type="repeat" description="FG-GAP" evidence="15">
    <location>
        <begin position="472"/>
        <end position="534"/>
    </location>
</feature>
<dbReference type="GO" id="GO:0033627">
    <property type="term" value="P:cell adhesion mediated by integrin"/>
    <property type="evidence" value="ECO:0007669"/>
    <property type="project" value="TreeGrafter"/>
</dbReference>
<dbReference type="InterPro" id="IPR048285">
    <property type="entry name" value="Integrin_alpha_Ig-like_2"/>
</dbReference>
<dbReference type="Ensembl" id="ENSTRUT00000086829.1">
    <property type="protein sequence ID" value="ENSTRUP00000078289.1"/>
    <property type="gene ID" value="ENSTRUG00000028957.1"/>
</dbReference>
<reference evidence="19 20" key="1">
    <citation type="journal article" date="2011" name="Genome Biol. Evol.">
        <title>Integration of the genetic map and genome assembly of fugu facilitates insights into distinct features of genome evolution in teleosts and mammals.</title>
        <authorList>
            <person name="Kai W."/>
            <person name="Kikuchi K."/>
            <person name="Tohari S."/>
            <person name="Chew A.K."/>
            <person name="Tay A."/>
            <person name="Fujiwara A."/>
            <person name="Hosoya S."/>
            <person name="Suetake H."/>
            <person name="Naruse K."/>
            <person name="Brenner S."/>
            <person name="Suzuki Y."/>
            <person name="Venkatesh B."/>
        </authorList>
    </citation>
    <scope>NUCLEOTIDE SEQUENCE [LARGE SCALE GENOMIC DNA]</scope>
</reference>
<evidence type="ECO:0000256" key="7">
    <source>
        <dbReference type="ARBA" id="ARBA00022837"/>
    </source>
</evidence>
<keyword evidence="11 16" id="KW-0472">Membrane</keyword>
<evidence type="ECO:0000256" key="1">
    <source>
        <dbReference type="ARBA" id="ARBA00004479"/>
    </source>
</evidence>
<gene>
    <name evidence="19" type="primary">zmp:0000001082</name>
</gene>
<dbReference type="Gene3D" id="2.60.40.1510">
    <property type="entry name" value="ntegrin, alpha v. Chain A, domain 3"/>
    <property type="match status" value="1"/>
</dbReference>
<keyword evidence="6" id="KW-0677">Repeat</keyword>
<keyword evidence="14" id="KW-0325">Glycoprotein</keyword>
<keyword evidence="5" id="KW-0732">Signal</keyword>
<evidence type="ECO:0000313" key="19">
    <source>
        <dbReference type="Ensembl" id="ENSTRUP00000078289.1"/>
    </source>
</evidence>
<dbReference type="Pfam" id="PF01839">
    <property type="entry name" value="FG-GAP"/>
    <property type="match status" value="2"/>
</dbReference>
<dbReference type="InterPro" id="IPR036465">
    <property type="entry name" value="vWFA_dom_sf"/>
</dbReference>